<evidence type="ECO:0000256" key="2">
    <source>
        <dbReference type="ARBA" id="ARBA00004123"/>
    </source>
</evidence>
<evidence type="ECO:0000259" key="18">
    <source>
        <dbReference type="PROSITE" id="PS51747"/>
    </source>
</evidence>
<dbReference type="GO" id="GO:0005737">
    <property type="term" value="C:cytoplasm"/>
    <property type="evidence" value="ECO:0007669"/>
    <property type="project" value="UniProtKB-SubCell"/>
</dbReference>
<gene>
    <name evidence="19" type="ORF">IAR55_004379</name>
</gene>
<evidence type="ECO:0000313" key="20">
    <source>
        <dbReference type="Proteomes" id="UP001388673"/>
    </source>
</evidence>
<evidence type="ECO:0000256" key="7">
    <source>
        <dbReference type="ARBA" id="ARBA00022723"/>
    </source>
</evidence>
<dbReference type="GO" id="GO:0008655">
    <property type="term" value="P:pyrimidine-containing compound salvage"/>
    <property type="evidence" value="ECO:0007669"/>
    <property type="project" value="TreeGrafter"/>
</dbReference>
<comment type="cofactor">
    <cofactor evidence="1">
        <name>Zn(2+)</name>
        <dbReference type="ChEBI" id="CHEBI:29105"/>
    </cofactor>
</comment>
<feature type="domain" description="CMP/dCMP-type deaminase" evidence="18">
    <location>
        <begin position="32"/>
        <end position="151"/>
    </location>
</feature>
<comment type="subunit">
    <text evidence="5">Homodimer.</text>
</comment>
<evidence type="ECO:0000256" key="11">
    <source>
        <dbReference type="ARBA" id="ARBA00050113"/>
    </source>
</evidence>
<name>A0AAW0YK30_9TREE</name>
<evidence type="ECO:0000256" key="14">
    <source>
        <dbReference type="ARBA" id="ARBA00066550"/>
    </source>
</evidence>
<evidence type="ECO:0000256" key="9">
    <source>
        <dbReference type="ARBA" id="ARBA00022833"/>
    </source>
</evidence>
<keyword evidence="9" id="KW-0862">Zinc</keyword>
<dbReference type="PROSITE" id="PS51747">
    <property type="entry name" value="CYT_DCMP_DEAMINASES_2"/>
    <property type="match status" value="1"/>
</dbReference>
<comment type="function">
    <text evidence="12">Catalyzes the hydrolytic deamination of cytosine to uracil or 5-methylcytosine to thymine. Is involved in the pyrimidine salvage pathway, which allows the cell to utilize cytosine for pyrimidine nucleotide synthesis.</text>
</comment>
<dbReference type="Proteomes" id="UP001388673">
    <property type="component" value="Unassembled WGS sequence"/>
</dbReference>
<dbReference type="PANTHER" id="PTHR11079:SF190">
    <property type="entry name" value="CYTOSINE DEAMINASE"/>
    <property type="match status" value="1"/>
</dbReference>
<dbReference type="EMBL" id="JBCAWK010000008">
    <property type="protein sequence ID" value="KAK8850461.1"/>
    <property type="molecule type" value="Genomic_DNA"/>
</dbReference>
<evidence type="ECO:0000256" key="15">
    <source>
        <dbReference type="ARBA" id="ARBA00074321"/>
    </source>
</evidence>
<dbReference type="GO" id="GO:0004131">
    <property type="term" value="F:cytosine deaminase activity"/>
    <property type="evidence" value="ECO:0007669"/>
    <property type="project" value="UniProtKB-EC"/>
</dbReference>
<comment type="similarity">
    <text evidence="4">Belongs to the cytidine and deoxycytidylate deaminase family.</text>
</comment>
<dbReference type="Gene3D" id="3.40.140.10">
    <property type="entry name" value="Cytidine Deaminase, domain 2"/>
    <property type="match status" value="1"/>
</dbReference>
<dbReference type="AlphaFoldDB" id="A0AAW0YK30"/>
<comment type="pathway">
    <text evidence="13">Pyrimidine metabolism; UMP biosynthesis via salvage pathway; uracil from cytosine: step 1/1.</text>
</comment>
<proteinExistence type="inferred from homology"/>
<comment type="caution">
    <text evidence="19">The sequence shown here is derived from an EMBL/GenBank/DDBJ whole genome shotgun (WGS) entry which is preliminary data.</text>
</comment>
<evidence type="ECO:0000256" key="12">
    <source>
        <dbReference type="ARBA" id="ARBA00056232"/>
    </source>
</evidence>
<dbReference type="GeneID" id="92181637"/>
<evidence type="ECO:0000256" key="16">
    <source>
        <dbReference type="ARBA" id="ARBA00084039"/>
    </source>
</evidence>
<keyword evidence="10" id="KW-0539">Nucleus</keyword>
<evidence type="ECO:0000256" key="3">
    <source>
        <dbReference type="ARBA" id="ARBA00004496"/>
    </source>
</evidence>
<evidence type="ECO:0000256" key="5">
    <source>
        <dbReference type="ARBA" id="ARBA00011738"/>
    </source>
</evidence>
<evidence type="ECO:0000256" key="4">
    <source>
        <dbReference type="ARBA" id="ARBA00006576"/>
    </source>
</evidence>
<evidence type="ECO:0000256" key="17">
    <source>
        <dbReference type="SAM" id="MobiDB-lite"/>
    </source>
</evidence>
<dbReference type="GO" id="GO:0005634">
    <property type="term" value="C:nucleus"/>
    <property type="evidence" value="ECO:0007669"/>
    <property type="project" value="UniProtKB-SubCell"/>
</dbReference>
<dbReference type="PANTHER" id="PTHR11079">
    <property type="entry name" value="CYTOSINE DEAMINASE FAMILY MEMBER"/>
    <property type="match status" value="1"/>
</dbReference>
<organism evidence="19 20">
    <name type="scientific">Kwoniella newhampshirensis</name>
    <dbReference type="NCBI Taxonomy" id="1651941"/>
    <lineage>
        <taxon>Eukaryota</taxon>
        <taxon>Fungi</taxon>
        <taxon>Dikarya</taxon>
        <taxon>Basidiomycota</taxon>
        <taxon>Agaricomycotina</taxon>
        <taxon>Tremellomycetes</taxon>
        <taxon>Tremellales</taxon>
        <taxon>Cryptococcaceae</taxon>
        <taxon>Kwoniella</taxon>
    </lineage>
</organism>
<sequence>MPFPVTASRLDPIASRTTTMSDRTAEKRATPDDYPRFMQVAYEQALKSRSEGGIPIGAALIHLPTSRVLSKGHNNRVQMSSNVRHGEMDCLENLGRVPEGLLRKCAMFTTLSPCIMCSATCVLYKIPLVVLAENQNFVGGEQLLLDNGVEVINLNDETITKMMTDWIGSPQGSVWNEDIGEVSK</sequence>
<evidence type="ECO:0000256" key="10">
    <source>
        <dbReference type="ARBA" id="ARBA00023242"/>
    </source>
</evidence>
<dbReference type="SUPFAM" id="SSF53927">
    <property type="entry name" value="Cytidine deaminase-like"/>
    <property type="match status" value="1"/>
</dbReference>
<keyword evidence="20" id="KW-1185">Reference proteome</keyword>
<dbReference type="RefSeq" id="XP_066801892.1">
    <property type="nucleotide sequence ID" value="XM_066947478.1"/>
</dbReference>
<evidence type="ECO:0000256" key="8">
    <source>
        <dbReference type="ARBA" id="ARBA00022801"/>
    </source>
</evidence>
<dbReference type="InterPro" id="IPR002125">
    <property type="entry name" value="CMP_dCMP_dom"/>
</dbReference>
<dbReference type="GO" id="GO:0019858">
    <property type="term" value="P:cytosine metabolic process"/>
    <property type="evidence" value="ECO:0007669"/>
    <property type="project" value="UniProtKB-ARBA"/>
</dbReference>
<evidence type="ECO:0000256" key="13">
    <source>
        <dbReference type="ARBA" id="ARBA00060700"/>
    </source>
</evidence>
<accession>A0AAW0YK30</accession>
<dbReference type="GO" id="GO:0008835">
    <property type="term" value="F:diaminohydroxyphosphoribosylaminopyrimidine deaminase activity"/>
    <property type="evidence" value="ECO:0007669"/>
    <property type="project" value="TreeGrafter"/>
</dbReference>
<dbReference type="InterPro" id="IPR016193">
    <property type="entry name" value="Cytidine_deaminase-like"/>
</dbReference>
<evidence type="ECO:0000256" key="6">
    <source>
        <dbReference type="ARBA" id="ARBA00022490"/>
    </source>
</evidence>
<keyword evidence="7" id="KW-0479">Metal-binding</keyword>
<evidence type="ECO:0000256" key="1">
    <source>
        <dbReference type="ARBA" id="ARBA00001947"/>
    </source>
</evidence>
<dbReference type="GO" id="GO:0046872">
    <property type="term" value="F:metal ion binding"/>
    <property type="evidence" value="ECO:0007669"/>
    <property type="project" value="UniProtKB-KW"/>
</dbReference>
<dbReference type="EC" id="3.5.4.1" evidence="14"/>
<keyword evidence="8" id="KW-0378">Hydrolase</keyword>
<dbReference type="FunFam" id="3.40.140.10:FF:000016">
    <property type="entry name" value="Cytosine deaminase"/>
    <property type="match status" value="1"/>
</dbReference>
<comment type="catalytic activity">
    <reaction evidence="11">
        <text>cytosine + H2O + H(+) = uracil + NH4(+)</text>
        <dbReference type="Rhea" id="RHEA:20605"/>
        <dbReference type="ChEBI" id="CHEBI:15377"/>
        <dbReference type="ChEBI" id="CHEBI:15378"/>
        <dbReference type="ChEBI" id="CHEBI:16040"/>
        <dbReference type="ChEBI" id="CHEBI:17568"/>
        <dbReference type="ChEBI" id="CHEBI:28938"/>
        <dbReference type="EC" id="3.5.4.1"/>
    </reaction>
</comment>
<comment type="subcellular location">
    <subcellularLocation>
        <location evidence="3">Cytoplasm</location>
    </subcellularLocation>
    <subcellularLocation>
        <location evidence="2">Nucleus</location>
    </subcellularLocation>
</comment>
<dbReference type="KEGG" id="kne:92181637"/>
<feature type="region of interest" description="Disordered" evidence="17">
    <location>
        <begin position="1"/>
        <end position="30"/>
    </location>
</feature>
<reference evidence="19 20" key="1">
    <citation type="journal article" date="2024" name="bioRxiv">
        <title>Comparative genomics of Cryptococcus and Kwoniella reveals pathogenesis evolution and contrasting karyotype dynamics via intercentromeric recombination or chromosome fusion.</title>
        <authorList>
            <person name="Coelho M.A."/>
            <person name="David-Palma M."/>
            <person name="Shea T."/>
            <person name="Bowers K."/>
            <person name="McGinley-Smith S."/>
            <person name="Mohammad A.W."/>
            <person name="Gnirke A."/>
            <person name="Yurkov A.M."/>
            <person name="Nowrousian M."/>
            <person name="Sun S."/>
            <person name="Cuomo C.A."/>
            <person name="Heitman J."/>
        </authorList>
    </citation>
    <scope>NUCLEOTIDE SEQUENCE [LARGE SCALE GENOMIC DNA]</scope>
    <source>
        <strain evidence="19 20">CBS 13917</strain>
    </source>
</reference>
<dbReference type="GO" id="GO:0046087">
    <property type="term" value="P:cytidine metabolic process"/>
    <property type="evidence" value="ECO:0007669"/>
    <property type="project" value="TreeGrafter"/>
</dbReference>
<keyword evidence="6" id="KW-0963">Cytoplasm</keyword>
<dbReference type="CDD" id="cd01285">
    <property type="entry name" value="nucleoside_deaminase"/>
    <property type="match status" value="1"/>
</dbReference>
<protein>
    <recommendedName>
        <fullName evidence="15">Cytosine deaminase</fullName>
        <ecNumber evidence="14">3.5.4.1</ecNumber>
    </recommendedName>
    <alternativeName>
        <fullName evidence="16">Cytosine aminohydrolase</fullName>
    </alternativeName>
</protein>
<dbReference type="Pfam" id="PF00383">
    <property type="entry name" value="dCMP_cyt_deam_1"/>
    <property type="match status" value="1"/>
</dbReference>
<evidence type="ECO:0000313" key="19">
    <source>
        <dbReference type="EMBL" id="KAK8850461.1"/>
    </source>
</evidence>